<feature type="signal peptide" evidence="1">
    <location>
        <begin position="1"/>
        <end position="20"/>
    </location>
</feature>
<dbReference type="AlphaFoldDB" id="A0AAW1U465"/>
<name>A0AAW1U465_9CUCU</name>
<feature type="chain" id="PRO_5043777474" description="UPAR/Ly6 domain-containing protein" evidence="1">
    <location>
        <begin position="21"/>
        <end position="105"/>
    </location>
</feature>
<evidence type="ECO:0000256" key="1">
    <source>
        <dbReference type="SAM" id="SignalP"/>
    </source>
</evidence>
<dbReference type="Proteomes" id="UP001431783">
    <property type="component" value="Unassembled WGS sequence"/>
</dbReference>
<accession>A0AAW1U465</accession>
<reference evidence="2 3" key="1">
    <citation type="submission" date="2023-03" db="EMBL/GenBank/DDBJ databases">
        <title>Genome insight into feeding habits of ladybird beetles.</title>
        <authorList>
            <person name="Li H.-S."/>
            <person name="Huang Y.-H."/>
            <person name="Pang H."/>
        </authorList>
    </citation>
    <scope>NUCLEOTIDE SEQUENCE [LARGE SCALE GENOMIC DNA]</scope>
    <source>
        <strain evidence="2">SYSU_2023b</strain>
        <tissue evidence="2">Whole body</tissue>
    </source>
</reference>
<keyword evidence="1" id="KW-0732">Signal</keyword>
<dbReference type="EMBL" id="JARQZJ010000033">
    <property type="protein sequence ID" value="KAK9875448.1"/>
    <property type="molecule type" value="Genomic_DNA"/>
</dbReference>
<sequence>MMYKSIIIIVFLSFAAYVSSLNCLSCNNENACLNSPSKRCGPKADTCFSSVVQNLLHPMVKSNTIEVVLMKRMFVKQYWNGISEGVISVIQITATTTRSNTSGQT</sequence>
<gene>
    <name evidence="2" type="ORF">WA026_007843</name>
</gene>
<evidence type="ECO:0000313" key="2">
    <source>
        <dbReference type="EMBL" id="KAK9875448.1"/>
    </source>
</evidence>
<protein>
    <recommendedName>
        <fullName evidence="4">UPAR/Ly6 domain-containing protein</fullName>
    </recommendedName>
</protein>
<comment type="caution">
    <text evidence="2">The sequence shown here is derived from an EMBL/GenBank/DDBJ whole genome shotgun (WGS) entry which is preliminary data.</text>
</comment>
<organism evidence="2 3">
    <name type="scientific">Henosepilachna vigintioctopunctata</name>
    <dbReference type="NCBI Taxonomy" id="420089"/>
    <lineage>
        <taxon>Eukaryota</taxon>
        <taxon>Metazoa</taxon>
        <taxon>Ecdysozoa</taxon>
        <taxon>Arthropoda</taxon>
        <taxon>Hexapoda</taxon>
        <taxon>Insecta</taxon>
        <taxon>Pterygota</taxon>
        <taxon>Neoptera</taxon>
        <taxon>Endopterygota</taxon>
        <taxon>Coleoptera</taxon>
        <taxon>Polyphaga</taxon>
        <taxon>Cucujiformia</taxon>
        <taxon>Coccinelloidea</taxon>
        <taxon>Coccinellidae</taxon>
        <taxon>Epilachninae</taxon>
        <taxon>Epilachnini</taxon>
        <taxon>Henosepilachna</taxon>
    </lineage>
</organism>
<evidence type="ECO:0000313" key="3">
    <source>
        <dbReference type="Proteomes" id="UP001431783"/>
    </source>
</evidence>
<keyword evidence="3" id="KW-1185">Reference proteome</keyword>
<proteinExistence type="predicted"/>
<evidence type="ECO:0008006" key="4">
    <source>
        <dbReference type="Google" id="ProtNLM"/>
    </source>
</evidence>